<evidence type="ECO:0000313" key="1">
    <source>
        <dbReference type="EMBL" id="GAF80077.1"/>
    </source>
</evidence>
<protein>
    <submittedName>
        <fullName evidence="1">Uncharacterized protein</fullName>
    </submittedName>
</protein>
<sequence length="40" mass="4347">MARSTVAVIKTNAETVLADIDKLVQMADIEQSLSKLKTTI</sequence>
<reference evidence="1" key="1">
    <citation type="journal article" date="2014" name="Front. Microbiol.">
        <title>High frequency of phylogenetically diverse reductive dehalogenase-homologous genes in deep subseafloor sedimentary metagenomes.</title>
        <authorList>
            <person name="Kawai M."/>
            <person name="Futagami T."/>
            <person name="Toyoda A."/>
            <person name="Takaki Y."/>
            <person name="Nishi S."/>
            <person name="Hori S."/>
            <person name="Arai W."/>
            <person name="Tsubouchi T."/>
            <person name="Morono Y."/>
            <person name="Uchiyama I."/>
            <person name="Ito T."/>
            <person name="Fujiyama A."/>
            <person name="Inagaki F."/>
            <person name="Takami H."/>
        </authorList>
    </citation>
    <scope>NUCLEOTIDE SEQUENCE</scope>
    <source>
        <strain evidence="1">Expedition CK06-06</strain>
    </source>
</reference>
<gene>
    <name evidence="1" type="ORF">S01H1_06297</name>
</gene>
<proteinExistence type="predicted"/>
<name>X0SVY8_9ZZZZ</name>
<accession>X0SVY8</accession>
<dbReference type="EMBL" id="BARS01003258">
    <property type="protein sequence ID" value="GAF80077.1"/>
    <property type="molecule type" value="Genomic_DNA"/>
</dbReference>
<comment type="caution">
    <text evidence="1">The sequence shown here is derived from an EMBL/GenBank/DDBJ whole genome shotgun (WGS) entry which is preliminary data.</text>
</comment>
<organism evidence="1">
    <name type="scientific">marine sediment metagenome</name>
    <dbReference type="NCBI Taxonomy" id="412755"/>
    <lineage>
        <taxon>unclassified sequences</taxon>
        <taxon>metagenomes</taxon>
        <taxon>ecological metagenomes</taxon>
    </lineage>
</organism>
<dbReference type="AlphaFoldDB" id="X0SVY8"/>
<feature type="non-terminal residue" evidence="1">
    <location>
        <position position="40"/>
    </location>
</feature>